<dbReference type="KEGG" id="pyg:AWM70_04765"/>
<dbReference type="EMBL" id="CP014167">
    <property type="protein sequence ID" value="ANS73966.1"/>
    <property type="molecule type" value="Genomic_DNA"/>
</dbReference>
<dbReference type="STRING" id="1462996.AWM70_04765"/>
<reference evidence="1 2" key="1">
    <citation type="submission" date="2016-01" db="EMBL/GenBank/DDBJ databases">
        <title>Complete Genome Sequence of Paenibacillus yonginensis DCY84, a novel Plant Growth-Promoting Bacteria with Elicitation of Induced Systemic Resistance.</title>
        <authorList>
            <person name="Kim Y.J."/>
            <person name="Yang D.C."/>
            <person name="Sukweenadhi J."/>
        </authorList>
    </citation>
    <scope>NUCLEOTIDE SEQUENCE [LARGE SCALE GENOMIC DNA]</scope>
    <source>
        <strain evidence="1 2">DCY84</strain>
    </source>
</reference>
<evidence type="ECO:0000313" key="1">
    <source>
        <dbReference type="EMBL" id="ANS73966.1"/>
    </source>
</evidence>
<protein>
    <submittedName>
        <fullName evidence="1">Uncharacterized protein</fullName>
    </submittedName>
</protein>
<gene>
    <name evidence="1" type="ORF">AWM70_04765</name>
</gene>
<accession>A0A1B1MXS3</accession>
<organism evidence="1 2">
    <name type="scientific">Paenibacillus yonginensis</name>
    <dbReference type="NCBI Taxonomy" id="1462996"/>
    <lineage>
        <taxon>Bacteria</taxon>
        <taxon>Bacillati</taxon>
        <taxon>Bacillota</taxon>
        <taxon>Bacilli</taxon>
        <taxon>Bacillales</taxon>
        <taxon>Paenibacillaceae</taxon>
        <taxon>Paenibacillus</taxon>
    </lineage>
</organism>
<dbReference type="AlphaFoldDB" id="A0A1B1MXS3"/>
<evidence type="ECO:0000313" key="2">
    <source>
        <dbReference type="Proteomes" id="UP000092573"/>
    </source>
</evidence>
<name>A0A1B1MXS3_9BACL</name>
<sequence>MDSFSIVEAGNIFKNAFLGLLACFELLQVDKFFLKHTVERFNTRIIVAVPFAAHTAFHLVGAQPRLVVMRSVLAAAIRMMQNLFARSLLAVGAVQRR</sequence>
<proteinExistence type="predicted"/>
<dbReference type="Proteomes" id="UP000092573">
    <property type="component" value="Chromosome"/>
</dbReference>
<keyword evidence="2" id="KW-1185">Reference proteome</keyword>